<accession>A0A8H3FWJ8</accession>
<dbReference type="PANTHER" id="PTHR47829:SF1">
    <property type="entry name" value="HAD FAMILY PHOSPHATASE"/>
    <property type="match status" value="1"/>
</dbReference>
<dbReference type="OrthoDB" id="1694274at2759"/>
<evidence type="ECO:0008006" key="3">
    <source>
        <dbReference type="Google" id="ProtNLM"/>
    </source>
</evidence>
<dbReference type="SFLD" id="SFLDG01129">
    <property type="entry name" value="C1.5:_HAD__Beta-PGM__Phosphata"/>
    <property type="match status" value="1"/>
</dbReference>
<dbReference type="SFLD" id="SFLDS00003">
    <property type="entry name" value="Haloacid_Dehalogenase"/>
    <property type="match status" value="1"/>
</dbReference>
<evidence type="ECO:0000313" key="1">
    <source>
        <dbReference type="EMBL" id="CAF9931350.1"/>
    </source>
</evidence>
<dbReference type="EMBL" id="CAJPDQ010000038">
    <property type="protein sequence ID" value="CAF9931350.1"/>
    <property type="molecule type" value="Genomic_DNA"/>
</dbReference>
<dbReference type="PANTHER" id="PTHR47829">
    <property type="entry name" value="HYDROLASE, PUTATIVE (AFU_ORTHOLOGUE AFUA_1G12880)-RELATED"/>
    <property type="match status" value="1"/>
</dbReference>
<dbReference type="Gene3D" id="1.10.150.240">
    <property type="entry name" value="Putative phosphatase, domain 2"/>
    <property type="match status" value="1"/>
</dbReference>
<proteinExistence type="predicted"/>
<dbReference type="InterPro" id="IPR052898">
    <property type="entry name" value="ACAD10-like"/>
</dbReference>
<protein>
    <recommendedName>
        <fullName evidence="3">Epoxide hydrolase</fullName>
    </recommendedName>
</protein>
<sequence length="286" mass="32547">MSHPKPNPRIKALLFDIGGVCVVSPFQAIRDYEITNNIPRNWVNFAISRSGTQGAWQRLERGEIQLTEDQFFHPFQTDLHNERVWDEYWDVYIRKLELKPGSTSALPRRTTMHPPEMDTTALFWSMMAVARDPDPIMYPTLRYLRAEYPSLILAALSNTVPFPPEHPYSHPTSLDRDPRSWFDVFVSSSEVGLRKPSKDIYELAVRRLGAFVSEKGAEAIRPQEIVFLDDIGENCKMGTEVGLQVIKVELGRTEDAVGELGRRVFGVEDLVARVKAWGNTGSTSRL</sequence>
<comment type="caution">
    <text evidence="1">The sequence shown here is derived from an EMBL/GenBank/DDBJ whole genome shotgun (WGS) entry which is preliminary data.</text>
</comment>
<reference evidence="1" key="1">
    <citation type="submission" date="2021-03" db="EMBL/GenBank/DDBJ databases">
        <authorList>
            <person name="Tagirdzhanova G."/>
        </authorList>
    </citation>
    <scope>NUCLEOTIDE SEQUENCE</scope>
</reference>
<dbReference type="InterPro" id="IPR036412">
    <property type="entry name" value="HAD-like_sf"/>
</dbReference>
<dbReference type="Proteomes" id="UP000664169">
    <property type="component" value="Unassembled WGS sequence"/>
</dbReference>
<dbReference type="InterPro" id="IPR023198">
    <property type="entry name" value="PGP-like_dom2"/>
</dbReference>
<gene>
    <name evidence="1" type="ORF">GOMPHAMPRED_005895</name>
</gene>
<dbReference type="Gene3D" id="3.40.50.1000">
    <property type="entry name" value="HAD superfamily/HAD-like"/>
    <property type="match status" value="1"/>
</dbReference>
<dbReference type="AlphaFoldDB" id="A0A8H3FWJ8"/>
<name>A0A8H3FWJ8_9LECA</name>
<organism evidence="1 2">
    <name type="scientific">Gomphillus americanus</name>
    <dbReference type="NCBI Taxonomy" id="1940652"/>
    <lineage>
        <taxon>Eukaryota</taxon>
        <taxon>Fungi</taxon>
        <taxon>Dikarya</taxon>
        <taxon>Ascomycota</taxon>
        <taxon>Pezizomycotina</taxon>
        <taxon>Lecanoromycetes</taxon>
        <taxon>OSLEUM clade</taxon>
        <taxon>Ostropomycetidae</taxon>
        <taxon>Ostropales</taxon>
        <taxon>Graphidaceae</taxon>
        <taxon>Gomphilloideae</taxon>
        <taxon>Gomphillus</taxon>
    </lineage>
</organism>
<keyword evidence="2" id="KW-1185">Reference proteome</keyword>
<dbReference type="SUPFAM" id="SSF56784">
    <property type="entry name" value="HAD-like"/>
    <property type="match status" value="1"/>
</dbReference>
<dbReference type="InterPro" id="IPR023214">
    <property type="entry name" value="HAD_sf"/>
</dbReference>
<evidence type="ECO:0000313" key="2">
    <source>
        <dbReference type="Proteomes" id="UP000664169"/>
    </source>
</evidence>
<dbReference type="CDD" id="cd02603">
    <property type="entry name" value="HAD_sEH-N_like"/>
    <property type="match status" value="1"/>
</dbReference>